<dbReference type="PIRSF" id="PIRSF017082">
    <property type="entry name" value="YflP"/>
    <property type="match status" value="1"/>
</dbReference>
<gene>
    <name evidence="3" type="ORF">ACFOD3_03080</name>
</gene>
<name>A0ABV7BRQ1_9PROT</name>
<comment type="similarity">
    <text evidence="1">Belongs to the UPF0065 (bug) family.</text>
</comment>
<dbReference type="Pfam" id="PF03401">
    <property type="entry name" value="TctC"/>
    <property type="match status" value="1"/>
</dbReference>
<comment type="caution">
    <text evidence="3">The sequence shown here is derived from an EMBL/GenBank/DDBJ whole genome shotgun (WGS) entry which is preliminary data.</text>
</comment>
<dbReference type="EMBL" id="JBHRSB010000001">
    <property type="protein sequence ID" value="MFC2998859.1"/>
    <property type="molecule type" value="Genomic_DNA"/>
</dbReference>
<feature type="signal peptide" evidence="2">
    <location>
        <begin position="1"/>
        <end position="24"/>
    </location>
</feature>
<dbReference type="Proteomes" id="UP001595420">
    <property type="component" value="Unassembled WGS sequence"/>
</dbReference>
<sequence length="324" mass="33427">MNITRRAAIGALALPLAAPRLARAQTFPDQPIRMIVPFAAGGPADLIARVTARVMSERLGKPIVVEARAGAGGAIGVDAAAKARPDGHTIVMASSGAIVILPHLQASMPYDPQKDLAPITQVLAVPQIIAIAPNLGPKNLAELVAMAKARPGALSFGSAGVGSSLHMAGELLKIRAGIDIVHIPYRGAAPAVTDLLAGRIQMLAADVPALLPHVQGGSVPALAVTAEQRLGILPNLPTAIEAGVPGMVSETWYGLLGPSGIPADRLRILAEAAQAALRDTQTRDALIAQGGRIVGSNPEDFANFIRQTSTTWGEVVRANNIKLD</sequence>
<accession>A0ABV7BRQ1</accession>
<dbReference type="InterPro" id="IPR005064">
    <property type="entry name" value="BUG"/>
</dbReference>
<proteinExistence type="inferred from homology"/>
<evidence type="ECO:0000313" key="3">
    <source>
        <dbReference type="EMBL" id="MFC2998859.1"/>
    </source>
</evidence>
<feature type="chain" id="PRO_5047341741" evidence="2">
    <location>
        <begin position="25"/>
        <end position="324"/>
    </location>
</feature>
<organism evidence="3 4">
    <name type="scientific">Falsiroseomonas tokyonensis</name>
    <dbReference type="NCBI Taxonomy" id="430521"/>
    <lineage>
        <taxon>Bacteria</taxon>
        <taxon>Pseudomonadati</taxon>
        <taxon>Pseudomonadota</taxon>
        <taxon>Alphaproteobacteria</taxon>
        <taxon>Acetobacterales</taxon>
        <taxon>Roseomonadaceae</taxon>
        <taxon>Falsiroseomonas</taxon>
    </lineage>
</organism>
<dbReference type="PANTHER" id="PTHR42928:SF5">
    <property type="entry name" value="BLR1237 PROTEIN"/>
    <property type="match status" value="1"/>
</dbReference>
<keyword evidence="2" id="KW-0732">Signal</keyword>
<evidence type="ECO:0000256" key="1">
    <source>
        <dbReference type="ARBA" id="ARBA00006987"/>
    </source>
</evidence>
<evidence type="ECO:0000256" key="2">
    <source>
        <dbReference type="SAM" id="SignalP"/>
    </source>
</evidence>
<reference evidence="4" key="1">
    <citation type="journal article" date="2019" name="Int. J. Syst. Evol. Microbiol.">
        <title>The Global Catalogue of Microorganisms (GCM) 10K type strain sequencing project: providing services to taxonomists for standard genome sequencing and annotation.</title>
        <authorList>
            <consortium name="The Broad Institute Genomics Platform"/>
            <consortium name="The Broad Institute Genome Sequencing Center for Infectious Disease"/>
            <person name="Wu L."/>
            <person name="Ma J."/>
        </authorList>
    </citation>
    <scope>NUCLEOTIDE SEQUENCE [LARGE SCALE GENOMIC DNA]</scope>
    <source>
        <strain evidence="4">CGMCC 1.16855</strain>
    </source>
</reference>
<evidence type="ECO:0000313" key="4">
    <source>
        <dbReference type="Proteomes" id="UP001595420"/>
    </source>
</evidence>
<keyword evidence="4" id="KW-1185">Reference proteome</keyword>
<dbReference type="RefSeq" id="WP_216834492.1">
    <property type="nucleotide sequence ID" value="NZ_JAFNJS010000001.1"/>
</dbReference>
<protein>
    <submittedName>
        <fullName evidence="3">Bug family tripartite tricarboxylate transporter substrate binding protein</fullName>
    </submittedName>
</protein>
<dbReference type="PANTHER" id="PTHR42928">
    <property type="entry name" value="TRICARBOXYLATE-BINDING PROTEIN"/>
    <property type="match status" value="1"/>
</dbReference>